<organism evidence="1 2">
    <name type="scientific">Mytilus edulis</name>
    <name type="common">Blue mussel</name>
    <dbReference type="NCBI Taxonomy" id="6550"/>
    <lineage>
        <taxon>Eukaryota</taxon>
        <taxon>Metazoa</taxon>
        <taxon>Spiralia</taxon>
        <taxon>Lophotrochozoa</taxon>
        <taxon>Mollusca</taxon>
        <taxon>Bivalvia</taxon>
        <taxon>Autobranchia</taxon>
        <taxon>Pteriomorphia</taxon>
        <taxon>Mytilida</taxon>
        <taxon>Mytiloidea</taxon>
        <taxon>Mytilidae</taxon>
        <taxon>Mytilinae</taxon>
        <taxon>Mytilus</taxon>
    </lineage>
</organism>
<gene>
    <name evidence="1" type="ORF">MEDL_43645</name>
</gene>
<protein>
    <submittedName>
        <fullName evidence="1">Uncharacterized protein C1orf50,Uncharacterized protein C1orf50 homolog</fullName>
    </submittedName>
</protein>
<sequence>MTLRGSPINILSASEFLSFPLYLRCEEQHRNLEICRINMTDPTYSNLQAVQLVEANQRPTGVQLVNTERTNKHADPMDLVALAQTIQKADEMTKARVGSKLTVIADQIRYLQEQAKKHLEDAKRDNIIHHAACNLVKRPGTMYYMYERESGQKYMSILSPEEWGASCPHEFVGAYKLEYDLSWTPIEEVAEKSQEFALIDKILNAQNAIMDSSEFNLGLTKNSSTASVKDVTNESS</sequence>
<evidence type="ECO:0000313" key="1">
    <source>
        <dbReference type="EMBL" id="CAG2230857.1"/>
    </source>
</evidence>
<comment type="caution">
    <text evidence="1">The sequence shown here is derived from an EMBL/GenBank/DDBJ whole genome shotgun (WGS) entry which is preliminary data.</text>
</comment>
<dbReference type="OrthoDB" id="9995764at2759"/>
<dbReference type="PANTHER" id="PTHR14553:SF1">
    <property type="entry name" value="SIMILAR TO CHROMOSOME 1 OPEN READING FRAME 50"/>
    <property type="match status" value="1"/>
</dbReference>
<dbReference type="Proteomes" id="UP000683360">
    <property type="component" value="Unassembled WGS sequence"/>
</dbReference>
<accession>A0A8S3TH15</accession>
<proteinExistence type="predicted"/>
<keyword evidence="2" id="KW-1185">Reference proteome</keyword>
<dbReference type="Pfam" id="PF10504">
    <property type="entry name" value="DUF2452"/>
    <property type="match status" value="1"/>
</dbReference>
<dbReference type="AlphaFoldDB" id="A0A8S3TH15"/>
<reference evidence="1" key="1">
    <citation type="submission" date="2021-03" db="EMBL/GenBank/DDBJ databases">
        <authorList>
            <person name="Bekaert M."/>
        </authorList>
    </citation>
    <scope>NUCLEOTIDE SEQUENCE</scope>
</reference>
<dbReference type="EMBL" id="CAJPWZ010002106">
    <property type="protein sequence ID" value="CAG2230857.1"/>
    <property type="molecule type" value="Genomic_DNA"/>
</dbReference>
<name>A0A8S3TH15_MYTED</name>
<dbReference type="InterPro" id="IPR019534">
    <property type="entry name" value="DUF2452"/>
</dbReference>
<dbReference type="PANTHER" id="PTHR14553">
    <property type="entry name" value="UNCHARACTERIZED PROTEIN C1ORF50"/>
    <property type="match status" value="1"/>
</dbReference>
<evidence type="ECO:0000313" key="2">
    <source>
        <dbReference type="Proteomes" id="UP000683360"/>
    </source>
</evidence>